<evidence type="ECO:0000256" key="5">
    <source>
        <dbReference type="ARBA" id="ARBA00023015"/>
    </source>
</evidence>
<evidence type="ECO:0000256" key="3">
    <source>
        <dbReference type="ARBA" id="ARBA00022814"/>
    </source>
</evidence>
<dbReference type="Gene3D" id="1.10.150.20">
    <property type="entry name" value="5' to 3' exonuclease, C-terminal subdomain"/>
    <property type="match status" value="2"/>
</dbReference>
<dbReference type="SUPFAM" id="SSF50249">
    <property type="entry name" value="Nucleic acid-binding proteins"/>
    <property type="match status" value="1"/>
</dbReference>
<keyword evidence="1 7" id="KW-0806">Transcription termination</keyword>
<dbReference type="InterPro" id="IPR030842">
    <property type="entry name" value="TF_NusA_bacterial"/>
</dbReference>
<keyword evidence="10" id="KW-1185">Reference proteome</keyword>
<dbReference type="PROSITE" id="PS50084">
    <property type="entry name" value="KH_TYPE_1"/>
    <property type="match status" value="1"/>
</dbReference>
<dbReference type="SUPFAM" id="SSF47794">
    <property type="entry name" value="Rad51 N-terminal domain-like"/>
    <property type="match status" value="2"/>
</dbReference>
<dbReference type="Gene3D" id="3.30.1480.10">
    <property type="entry name" value="NusA, N-terminal domain"/>
    <property type="match status" value="1"/>
</dbReference>
<feature type="domain" description="S1 motif" evidence="8">
    <location>
        <begin position="146"/>
        <end position="210"/>
    </location>
</feature>
<keyword evidence="4 7" id="KW-0694">RNA-binding</keyword>
<evidence type="ECO:0000256" key="7">
    <source>
        <dbReference type="HAMAP-Rule" id="MF_00945"/>
    </source>
</evidence>
<dbReference type="PANTHER" id="PTHR22648:SF0">
    <property type="entry name" value="TRANSCRIPTION TERMINATION_ANTITERMINATION PROTEIN NUSA"/>
    <property type="match status" value="1"/>
</dbReference>
<dbReference type="Gene3D" id="3.30.300.20">
    <property type="match status" value="2"/>
</dbReference>
<comment type="similarity">
    <text evidence="7">Belongs to the NusA family.</text>
</comment>
<dbReference type="InterPro" id="IPR012340">
    <property type="entry name" value="NA-bd_OB-fold"/>
</dbReference>
<evidence type="ECO:0000313" key="9">
    <source>
        <dbReference type="EMBL" id="MCP8351929.1"/>
    </source>
</evidence>
<dbReference type="NCBIfam" id="TIGR01953">
    <property type="entry name" value="NusA"/>
    <property type="match status" value="1"/>
</dbReference>
<evidence type="ECO:0000259" key="8">
    <source>
        <dbReference type="PROSITE" id="PS50126"/>
    </source>
</evidence>
<comment type="subcellular location">
    <subcellularLocation>
        <location evidence="7">Cytoplasm</location>
    </subcellularLocation>
</comment>
<dbReference type="Pfam" id="PF08529">
    <property type="entry name" value="NusA_N"/>
    <property type="match status" value="1"/>
</dbReference>
<dbReference type="InterPro" id="IPR025249">
    <property type="entry name" value="TF_NusA_KH_1st"/>
</dbReference>
<evidence type="ECO:0000256" key="1">
    <source>
        <dbReference type="ARBA" id="ARBA00022472"/>
    </source>
</evidence>
<comment type="caution">
    <text evidence="9">The sequence shown here is derived from an EMBL/GenBank/DDBJ whole genome shotgun (WGS) entry which is preliminary data.</text>
</comment>
<dbReference type="InterPro" id="IPR010995">
    <property type="entry name" value="DNA_repair_Rad51/TF_NusA_a-hlx"/>
</dbReference>
<dbReference type="InterPro" id="IPR015946">
    <property type="entry name" value="KH_dom-like_a/b"/>
</dbReference>
<dbReference type="InterPro" id="IPR003029">
    <property type="entry name" value="S1_domain"/>
</dbReference>
<dbReference type="Pfam" id="PF13184">
    <property type="entry name" value="KH_NusA_1st"/>
    <property type="match status" value="1"/>
</dbReference>
<dbReference type="CDD" id="cd02134">
    <property type="entry name" value="KH-II_NusA_rpt1"/>
    <property type="match status" value="1"/>
</dbReference>
<dbReference type="InterPro" id="IPR010213">
    <property type="entry name" value="TF_NusA"/>
</dbReference>
<dbReference type="InterPro" id="IPR009019">
    <property type="entry name" value="KH_sf_prok-type"/>
</dbReference>
<dbReference type="InterPro" id="IPR013735">
    <property type="entry name" value="TF_NusA_N"/>
</dbReference>
<name>A0ABT1L418_9GAMM</name>
<gene>
    <name evidence="7 9" type="primary">nusA</name>
    <name evidence="9" type="ORF">MKS91_01295</name>
</gene>
<dbReference type="Pfam" id="PF14520">
    <property type="entry name" value="HHH_5"/>
    <property type="match status" value="2"/>
</dbReference>
<sequence>MTQNIVTYIKVLAADKNLNPEDIFIALELALATVTEKTFDEDVHLQCAIDRETGASSYHRVWTVVADDYEDFNTARHIKLSDTEKDYEGLEVDDNIIEDIEININAEESGTEVGRIEIEKAKQVMLRAVRDAERAHNAREYESLIHTLISGEVTHVTRNAVLLDTGNVQAEITRSELIPKEIIRKGDRIMGCLVEINYHGRGALLQLSRRCPEMLEALFKQEVPEIQEGLIQVKCAARDPGSRAKIAVKSNDLRIDPIGACIGVKGSRVQAISNELHGERVDIIKWDDDPAMLAINALSPATINAIEVNESQKIMHIAIEDEMLSKAIGRNGQNINLASQLVGWKLKIISASEATEKQQAEIDKTIELFSTQLDVDNNVAEALAREGIKSMTELVNTSPKTIAKIDGFAIDIAEELISRAQGHLLEMALEDDDGSLMSVDGMDTATAEKLKEHDIQDKESLADMSVSEVTDLINISEEQAGKLILAARSHWFSDDNK</sequence>
<comment type="subunit">
    <text evidence="7">Monomer. Binds directly to the core enzyme of the DNA-dependent RNA polymerase and to nascent RNA.</text>
</comment>
<dbReference type="HAMAP" id="MF_00945_B">
    <property type="entry name" value="NusA_B"/>
    <property type="match status" value="1"/>
</dbReference>
<keyword evidence="3 7" id="KW-0889">Transcription antitermination</keyword>
<dbReference type="PROSITE" id="PS50126">
    <property type="entry name" value="S1"/>
    <property type="match status" value="1"/>
</dbReference>
<dbReference type="CDD" id="cd04455">
    <property type="entry name" value="S1_NusA"/>
    <property type="match status" value="1"/>
</dbReference>
<dbReference type="SMART" id="SM00322">
    <property type="entry name" value="KH"/>
    <property type="match status" value="2"/>
</dbReference>
<evidence type="ECO:0000256" key="2">
    <source>
        <dbReference type="ARBA" id="ARBA00022490"/>
    </source>
</evidence>
<dbReference type="Pfam" id="PF26594">
    <property type="entry name" value="KH_NusA_2nd"/>
    <property type="match status" value="1"/>
</dbReference>
<dbReference type="PANTHER" id="PTHR22648">
    <property type="entry name" value="TRANSCRIPTION TERMINATION FACTOR NUSA"/>
    <property type="match status" value="1"/>
</dbReference>
<dbReference type="InterPro" id="IPR004087">
    <property type="entry name" value="KH_dom"/>
</dbReference>
<dbReference type="InterPro" id="IPR036555">
    <property type="entry name" value="NusA_N_sf"/>
</dbReference>
<dbReference type="RefSeq" id="WP_258569037.1">
    <property type="nucleotide sequence ID" value="NZ_JAKUDN010000001.1"/>
</dbReference>
<evidence type="ECO:0000313" key="10">
    <source>
        <dbReference type="Proteomes" id="UP001320768"/>
    </source>
</evidence>
<reference evidence="9 10" key="1">
    <citation type="journal article" date="2022" name="Nat. Microbiol.">
        <title>The microbiome of a bacterivorous marine choanoflagellate contains a resource-demanding obligate bacterial associate.</title>
        <authorList>
            <person name="Needham D.M."/>
            <person name="Poirier C."/>
            <person name="Bachy C."/>
            <person name="George E.E."/>
            <person name="Wilken S."/>
            <person name="Yung C.C.M."/>
            <person name="Limardo A.J."/>
            <person name="Morando M."/>
            <person name="Sudek L."/>
            <person name="Malmstrom R.R."/>
            <person name="Keeling P.J."/>
            <person name="Santoro A.E."/>
            <person name="Worden A.Z."/>
        </authorList>
    </citation>
    <scope>NUCLEOTIDE SEQUENCE [LARGE SCALE GENOMIC DNA]</scope>
    <source>
        <strain evidence="9 10">Comchoano-2</strain>
    </source>
</reference>
<dbReference type="InterPro" id="IPR058582">
    <property type="entry name" value="KH_NusA_2nd"/>
</dbReference>
<dbReference type="Proteomes" id="UP001320768">
    <property type="component" value="Unassembled WGS sequence"/>
</dbReference>
<organism evidence="9 10">
    <name type="scientific">Candidatus Synchoanobacter obligatus</name>
    <dbReference type="NCBI Taxonomy" id="2919597"/>
    <lineage>
        <taxon>Bacteria</taxon>
        <taxon>Pseudomonadati</taxon>
        <taxon>Pseudomonadota</taxon>
        <taxon>Gammaproteobacteria</taxon>
        <taxon>Candidatus Comchoanobacterales</taxon>
        <taxon>Candidatus Comchoanobacteraceae</taxon>
        <taxon>Candidatus Synchoanobacter</taxon>
    </lineage>
</organism>
<evidence type="ECO:0000256" key="4">
    <source>
        <dbReference type="ARBA" id="ARBA00022884"/>
    </source>
</evidence>
<keyword evidence="2 7" id="KW-0963">Cytoplasm</keyword>
<dbReference type="EMBL" id="JAKUDN010000001">
    <property type="protein sequence ID" value="MCP8351929.1"/>
    <property type="molecule type" value="Genomic_DNA"/>
</dbReference>
<protein>
    <recommendedName>
        <fullName evidence="7">Transcription termination/antitermination protein NusA</fullName>
    </recommendedName>
</protein>
<keyword evidence="6 7" id="KW-0804">Transcription</keyword>
<dbReference type="SUPFAM" id="SSF69705">
    <property type="entry name" value="Transcription factor NusA, N-terminal domain"/>
    <property type="match status" value="1"/>
</dbReference>
<comment type="function">
    <text evidence="7">Participates in both transcription termination and antitermination.</text>
</comment>
<proteinExistence type="inferred from homology"/>
<accession>A0ABT1L418</accession>
<dbReference type="CDD" id="cd22529">
    <property type="entry name" value="KH-II_NusA_rpt2"/>
    <property type="match status" value="1"/>
</dbReference>
<evidence type="ECO:0000256" key="6">
    <source>
        <dbReference type="ARBA" id="ARBA00023163"/>
    </source>
</evidence>
<dbReference type="SUPFAM" id="SSF54814">
    <property type="entry name" value="Prokaryotic type KH domain (KH-domain type II)"/>
    <property type="match status" value="2"/>
</dbReference>
<keyword evidence="5 7" id="KW-0805">Transcription regulation</keyword>
<dbReference type="Gene3D" id="2.40.50.140">
    <property type="entry name" value="Nucleic acid-binding proteins"/>
    <property type="match status" value="1"/>
</dbReference>